<accession>A0A1L9C7I3</accession>
<evidence type="ECO:0000313" key="3">
    <source>
        <dbReference type="Proteomes" id="UP000185713"/>
    </source>
</evidence>
<dbReference type="STRING" id="523843.SAMN06264941_0161"/>
<evidence type="ECO:0000256" key="1">
    <source>
        <dbReference type="SAM" id="MobiDB-lite"/>
    </source>
</evidence>
<gene>
    <name evidence="2" type="ORF">MPF_0156</name>
</gene>
<organism evidence="2 3">
    <name type="scientific">Methanohalophilus portucalensis FDF-1</name>
    <dbReference type="NCBI Taxonomy" id="523843"/>
    <lineage>
        <taxon>Archaea</taxon>
        <taxon>Methanobacteriati</taxon>
        <taxon>Methanobacteriota</taxon>
        <taxon>Stenosarchaea group</taxon>
        <taxon>Methanomicrobia</taxon>
        <taxon>Methanosarcinales</taxon>
        <taxon>Methanosarcinaceae</taxon>
        <taxon>Methanohalophilus</taxon>
    </lineage>
</organism>
<feature type="region of interest" description="Disordered" evidence="1">
    <location>
        <begin position="1"/>
        <end position="29"/>
    </location>
</feature>
<proteinExistence type="predicted"/>
<evidence type="ECO:0000313" key="2">
    <source>
        <dbReference type="EMBL" id="OJH50368.1"/>
    </source>
</evidence>
<feature type="compositionally biased region" description="Polar residues" evidence="1">
    <location>
        <begin position="1"/>
        <end position="19"/>
    </location>
</feature>
<dbReference type="EMBL" id="JWTK01000001">
    <property type="protein sequence ID" value="OJH50368.1"/>
    <property type="molecule type" value="Genomic_DNA"/>
</dbReference>
<comment type="caution">
    <text evidence="2">The sequence shown here is derived from an EMBL/GenBank/DDBJ whole genome shotgun (WGS) entry which is preliminary data.</text>
</comment>
<sequence>MCCGSQNTPRNEAINAESQNKADTERLNRLEKEVKDTKKMIEEIKDKFDEV</sequence>
<reference evidence="2 3" key="1">
    <citation type="submission" date="2014-12" db="EMBL/GenBank/DDBJ databases">
        <title>The genome sequence of Methanohalophilus portucalensis strain FDF1.</title>
        <authorList>
            <person name="Lai M.-C."/>
            <person name="Lai S.-J."/>
        </authorList>
    </citation>
    <scope>NUCLEOTIDE SEQUENCE [LARGE SCALE GENOMIC DNA]</scope>
    <source>
        <strain evidence="2 3">FDF-1</strain>
    </source>
</reference>
<protein>
    <submittedName>
        <fullName evidence="2">Uncharacterized protein</fullName>
    </submittedName>
</protein>
<dbReference type="AlphaFoldDB" id="A0A1L9C7I3"/>
<feature type="compositionally biased region" description="Basic and acidic residues" evidence="1">
    <location>
        <begin position="20"/>
        <end position="29"/>
    </location>
</feature>
<dbReference type="Proteomes" id="UP000185713">
    <property type="component" value="Unassembled WGS sequence"/>
</dbReference>
<name>A0A1L9C7I3_9EURY</name>